<dbReference type="SUPFAM" id="SSF57850">
    <property type="entry name" value="RING/U-box"/>
    <property type="match status" value="1"/>
</dbReference>
<keyword evidence="8 17" id="KW-0732">Signal</keyword>
<proteinExistence type="predicted"/>
<evidence type="ECO:0000256" key="14">
    <source>
        <dbReference type="PROSITE-ProRule" id="PRU00175"/>
    </source>
</evidence>
<dbReference type="EC" id="2.3.2.27" evidence="4"/>
<keyword evidence="6 16" id="KW-0812">Transmembrane</keyword>
<organism evidence="19 20">
    <name type="scientific">Ogataea haglerorum</name>
    <dbReference type="NCBI Taxonomy" id="1937702"/>
    <lineage>
        <taxon>Eukaryota</taxon>
        <taxon>Fungi</taxon>
        <taxon>Dikarya</taxon>
        <taxon>Ascomycota</taxon>
        <taxon>Saccharomycotina</taxon>
        <taxon>Pichiomycetes</taxon>
        <taxon>Pichiales</taxon>
        <taxon>Pichiaceae</taxon>
        <taxon>Ogataea</taxon>
    </lineage>
</organism>
<evidence type="ECO:0000256" key="10">
    <source>
        <dbReference type="ARBA" id="ARBA00022786"/>
    </source>
</evidence>
<dbReference type="Pfam" id="PF11145">
    <property type="entry name" value="DUF2921"/>
    <property type="match status" value="2"/>
</dbReference>
<dbReference type="Proteomes" id="UP000697297">
    <property type="component" value="Unassembled WGS sequence"/>
</dbReference>
<evidence type="ECO:0000256" key="1">
    <source>
        <dbReference type="ARBA" id="ARBA00000900"/>
    </source>
</evidence>
<comment type="catalytic activity">
    <reaction evidence="1">
        <text>S-ubiquitinyl-[E2 ubiquitin-conjugating enzyme]-L-cysteine + [acceptor protein]-L-lysine = [E2 ubiquitin-conjugating enzyme]-L-cysteine + N(6)-ubiquitinyl-[acceptor protein]-L-lysine.</text>
        <dbReference type="EC" id="2.3.2.27"/>
    </reaction>
</comment>
<keyword evidence="10" id="KW-0833">Ubl conjugation pathway</keyword>
<evidence type="ECO:0000313" key="20">
    <source>
        <dbReference type="Proteomes" id="UP000697297"/>
    </source>
</evidence>
<feature type="domain" description="RING-type" evidence="18">
    <location>
        <begin position="667"/>
        <end position="727"/>
    </location>
</feature>
<feature type="transmembrane region" description="Helical" evidence="16">
    <location>
        <begin position="533"/>
        <end position="554"/>
    </location>
</feature>
<evidence type="ECO:0000256" key="11">
    <source>
        <dbReference type="ARBA" id="ARBA00022833"/>
    </source>
</evidence>
<feature type="transmembrane region" description="Helical" evidence="16">
    <location>
        <begin position="509"/>
        <end position="527"/>
    </location>
</feature>
<evidence type="ECO:0000256" key="3">
    <source>
        <dbReference type="ARBA" id="ARBA00004906"/>
    </source>
</evidence>
<evidence type="ECO:0000256" key="6">
    <source>
        <dbReference type="ARBA" id="ARBA00022692"/>
    </source>
</evidence>
<feature type="signal peptide" evidence="17">
    <location>
        <begin position="1"/>
        <end position="25"/>
    </location>
</feature>
<evidence type="ECO:0000256" key="17">
    <source>
        <dbReference type="SAM" id="SignalP"/>
    </source>
</evidence>
<feature type="transmembrane region" description="Helical" evidence="16">
    <location>
        <begin position="566"/>
        <end position="584"/>
    </location>
</feature>
<evidence type="ECO:0000259" key="18">
    <source>
        <dbReference type="PROSITE" id="PS50089"/>
    </source>
</evidence>
<keyword evidence="20" id="KW-1185">Reference proteome</keyword>
<dbReference type="Gene3D" id="3.30.40.10">
    <property type="entry name" value="Zinc/RING finger domain, C3HC4 (zinc finger)"/>
    <property type="match status" value="1"/>
</dbReference>
<keyword evidence="5" id="KW-0808">Transferase</keyword>
<gene>
    <name evidence="19" type="ORF">KL946_002539</name>
</gene>
<keyword evidence="13 16" id="KW-0472">Membrane</keyword>
<comment type="pathway">
    <text evidence="3">Protein modification; protein ubiquitination.</text>
</comment>
<evidence type="ECO:0000256" key="13">
    <source>
        <dbReference type="ARBA" id="ARBA00023136"/>
    </source>
</evidence>
<dbReference type="PROSITE" id="PS50089">
    <property type="entry name" value="ZF_RING_2"/>
    <property type="match status" value="1"/>
</dbReference>
<accession>A0ABQ7RH32</accession>
<dbReference type="SMART" id="SM00184">
    <property type="entry name" value="RING"/>
    <property type="match status" value="1"/>
</dbReference>
<evidence type="ECO:0000256" key="7">
    <source>
        <dbReference type="ARBA" id="ARBA00022723"/>
    </source>
</evidence>
<dbReference type="PANTHER" id="PTHR22763:SF162">
    <property type="entry name" value="TRANSMEMBRANE E3 UBIQUITIN-PROTEIN LIGASE 1"/>
    <property type="match status" value="1"/>
</dbReference>
<evidence type="ECO:0000256" key="16">
    <source>
        <dbReference type="SAM" id="Phobius"/>
    </source>
</evidence>
<dbReference type="InterPro" id="IPR001841">
    <property type="entry name" value="Znf_RING"/>
</dbReference>
<keyword evidence="12 16" id="KW-1133">Transmembrane helix</keyword>
<sequence>MPQINRGQLLLFIIFLTFLLPSAPPEEAGYLSPEERKRMLGDLKDTIRTARTAMTTNDYASGYGNVTGYKLSYGDAVKGRKVEDWPFPDHSGFLEDEKHSILPNKISQQAWEIWSHRDAASGAFWRNITSTLRGEYSLQDAFVRIPMPIPEFYQNLTEYSDITSNSTVHPGNVTDEKGLIELTLHNFNYTPESKDTTIVSVSVKLSDLKEQHDHNLRLQGAYHQETGNLVAVSNSGKFNGIYGLPHLNLEDGRYFNQTRALMESSVNRTDIDSLDMSYLEDLLEKSANCEYIAYMHFEATNLTSEELEVIDTELETPLGRPHKPVPKINLVSGLLYSPDCGLSIRVNKAVGPRDEVQQNQVKNVLLFGILLMSAQIWLFVKQMGSTNTPSTMSCISFWSVATINLVDGSLSMISLLCSLVMDSLYIQFAVCAFLAFTCSSIFEMRYMILIYAAQLNERNISWRTAFQGTPIDERENNNENNNENTQPNQANPVTTQDEQTISGQLYMRFFFSLIVFSFLVLNVTLWPKPQRVVFEYIIGLVMNSFWIPQIYRNVIRGSRRSFRKDFIIGTSIIRLLPIMYVTMFKNPFYHHRDYKLVTLLTLWMALQVFMLYLQELLGPRFFLPDKYLPKTYDYHPVLSFDDLENSFNVDHEVVDTSHSHSRCKIDCTICMNSFEVPVLHSGHDKEDNSSIGLMARRSYMVTPCRHIFHTECLENWMKYKLQCPVCRNSLPPL</sequence>
<dbReference type="EMBL" id="JAHLUN010000006">
    <property type="protein sequence ID" value="KAG7765482.1"/>
    <property type="molecule type" value="Genomic_DNA"/>
</dbReference>
<reference evidence="19 20" key="1">
    <citation type="journal article" date="2021" name="G3 (Bethesda)">
        <title>Genomic diversity, chromosomal rearrangements, and interspecies hybridization in the ogataea polymorpha species complex.</title>
        <authorList>
            <person name="Hanson S.J."/>
            <person name="Cinneide E.O."/>
            <person name="Salzberg L.I."/>
            <person name="Wolfe K.H."/>
            <person name="McGowan J."/>
            <person name="Fitzpatrick D.A."/>
            <person name="Matlin K."/>
        </authorList>
    </citation>
    <scope>NUCLEOTIDE SEQUENCE [LARGE SCALE GENOMIC DNA]</scope>
    <source>
        <strain evidence="19">81-436-3</strain>
    </source>
</reference>
<name>A0ABQ7RH32_9ASCO</name>
<keyword evidence="11" id="KW-0862">Zinc</keyword>
<comment type="caution">
    <text evidence="19">The sequence shown here is derived from an EMBL/GenBank/DDBJ whole genome shotgun (WGS) entry which is preliminary data.</text>
</comment>
<evidence type="ECO:0000313" key="19">
    <source>
        <dbReference type="EMBL" id="KAG7765482.1"/>
    </source>
</evidence>
<evidence type="ECO:0000256" key="12">
    <source>
        <dbReference type="ARBA" id="ARBA00022989"/>
    </source>
</evidence>
<feature type="region of interest" description="Disordered" evidence="15">
    <location>
        <begin position="471"/>
        <end position="493"/>
    </location>
</feature>
<feature type="transmembrane region" description="Helical" evidence="16">
    <location>
        <begin position="364"/>
        <end position="380"/>
    </location>
</feature>
<protein>
    <recommendedName>
        <fullName evidence="4">RING-type E3 ubiquitin transferase</fullName>
        <ecNumber evidence="4">2.3.2.27</ecNumber>
    </recommendedName>
</protein>
<evidence type="ECO:0000256" key="4">
    <source>
        <dbReference type="ARBA" id="ARBA00012483"/>
    </source>
</evidence>
<dbReference type="PANTHER" id="PTHR22763">
    <property type="entry name" value="RING ZINC FINGER PROTEIN"/>
    <property type="match status" value="1"/>
</dbReference>
<evidence type="ECO:0000256" key="15">
    <source>
        <dbReference type="SAM" id="MobiDB-lite"/>
    </source>
</evidence>
<feature type="transmembrane region" description="Helical" evidence="16">
    <location>
        <begin position="596"/>
        <end position="613"/>
    </location>
</feature>
<keyword evidence="7" id="KW-0479">Metal-binding</keyword>
<comment type="subcellular location">
    <subcellularLocation>
        <location evidence="2">Endomembrane system</location>
        <topology evidence="2">Multi-pass membrane protein</topology>
    </subcellularLocation>
</comment>
<keyword evidence="9 14" id="KW-0863">Zinc-finger</keyword>
<dbReference type="InterPro" id="IPR013083">
    <property type="entry name" value="Znf_RING/FYVE/PHD"/>
</dbReference>
<evidence type="ECO:0000256" key="9">
    <source>
        <dbReference type="ARBA" id="ARBA00022771"/>
    </source>
</evidence>
<evidence type="ECO:0000256" key="8">
    <source>
        <dbReference type="ARBA" id="ARBA00022729"/>
    </source>
</evidence>
<evidence type="ECO:0000256" key="2">
    <source>
        <dbReference type="ARBA" id="ARBA00004127"/>
    </source>
</evidence>
<dbReference type="Pfam" id="PF13639">
    <property type="entry name" value="zf-RING_2"/>
    <property type="match status" value="1"/>
</dbReference>
<dbReference type="InterPro" id="IPR050731">
    <property type="entry name" value="HRD1_E3_ubiq-ligases"/>
</dbReference>
<dbReference type="InterPro" id="IPR021319">
    <property type="entry name" value="DUF2921"/>
</dbReference>
<feature type="transmembrane region" description="Helical" evidence="16">
    <location>
        <begin position="392"/>
        <end position="412"/>
    </location>
</feature>
<feature type="transmembrane region" description="Helical" evidence="16">
    <location>
        <begin position="424"/>
        <end position="442"/>
    </location>
</feature>
<feature type="chain" id="PRO_5046458279" description="RING-type E3 ubiquitin transferase" evidence="17">
    <location>
        <begin position="26"/>
        <end position="733"/>
    </location>
</feature>
<evidence type="ECO:0000256" key="5">
    <source>
        <dbReference type="ARBA" id="ARBA00022679"/>
    </source>
</evidence>